<keyword evidence="4 6" id="KW-0813">Transport</keyword>
<dbReference type="PANTHER" id="PTHR42663">
    <property type="entry name" value="HYDROLASE C777.06C-RELATED-RELATED"/>
    <property type="match status" value="1"/>
</dbReference>
<dbReference type="InterPro" id="IPR036866">
    <property type="entry name" value="RibonucZ/Hydroxyglut_hydro"/>
</dbReference>
<proteinExistence type="inferred from homology"/>
<dbReference type="NCBIfam" id="TIGR02108">
    <property type="entry name" value="PQQ_syn_pqqB"/>
    <property type="match status" value="1"/>
</dbReference>
<evidence type="ECO:0000256" key="1">
    <source>
        <dbReference type="ARBA" id="ARBA00004886"/>
    </source>
</evidence>
<evidence type="ECO:0000256" key="5">
    <source>
        <dbReference type="ARBA" id="ARBA00022905"/>
    </source>
</evidence>
<evidence type="ECO:0000256" key="4">
    <source>
        <dbReference type="ARBA" id="ARBA00022448"/>
    </source>
</evidence>
<dbReference type="InterPro" id="IPR001279">
    <property type="entry name" value="Metallo-B-lactamas"/>
</dbReference>
<dbReference type="HAMAP" id="MF_00653">
    <property type="entry name" value="PQQ_syn_PqqB"/>
    <property type="match status" value="1"/>
</dbReference>
<dbReference type="PANTHER" id="PTHR42663:SF7">
    <property type="entry name" value="COENZYME PQQ SYNTHESIS PROTEIN B"/>
    <property type="match status" value="1"/>
</dbReference>
<evidence type="ECO:0000313" key="8">
    <source>
        <dbReference type="EMBL" id="WRP17476.1"/>
    </source>
</evidence>
<evidence type="ECO:0000256" key="3">
    <source>
        <dbReference type="ARBA" id="ARBA00015084"/>
    </source>
</evidence>
<protein>
    <recommendedName>
        <fullName evidence="3 6">Coenzyme PQQ synthesis protein B</fullName>
    </recommendedName>
    <alternativeName>
        <fullName evidence="6">Pyrroloquinoline quinone biosynthesis protein B</fullName>
    </alternativeName>
</protein>
<dbReference type="Pfam" id="PF12706">
    <property type="entry name" value="Lactamase_B_2"/>
    <property type="match status" value="1"/>
</dbReference>
<dbReference type="RefSeq" id="WP_324716746.1">
    <property type="nucleotide sequence ID" value="NZ_CP141615.1"/>
</dbReference>
<feature type="domain" description="Metallo-beta-lactamase" evidence="7">
    <location>
        <begin position="50"/>
        <end position="273"/>
    </location>
</feature>
<evidence type="ECO:0000313" key="9">
    <source>
        <dbReference type="Proteomes" id="UP001332192"/>
    </source>
</evidence>
<dbReference type="Gene3D" id="3.60.15.10">
    <property type="entry name" value="Ribonuclease Z/Hydroxyacylglutathione hydrolase-like"/>
    <property type="match status" value="1"/>
</dbReference>
<evidence type="ECO:0000256" key="6">
    <source>
        <dbReference type="HAMAP-Rule" id="MF_00653"/>
    </source>
</evidence>
<reference evidence="8 9" key="1">
    <citation type="journal article" date="2024" name="Front. Microbiol.">
        <title>Novel thermophilic genera Geochorda gen. nov. and Carboxydochorda gen. nov. from the deep terrestrial subsurface reveal the ecophysiological diversity in the class Limnochordia.</title>
        <authorList>
            <person name="Karnachuk O.V."/>
            <person name="Lukina A.P."/>
            <person name="Avakyan M.R."/>
            <person name="Kadnikov V.V."/>
            <person name="Begmatov S."/>
            <person name="Beletsky A.V."/>
            <person name="Vlasova K.G."/>
            <person name="Novikov A.A."/>
            <person name="Shcherbakova V.A."/>
            <person name="Mardanov A.V."/>
            <person name="Ravin N.V."/>
        </authorList>
    </citation>
    <scope>NUCLEOTIDE SEQUENCE [LARGE SCALE GENOMIC DNA]</scope>
    <source>
        <strain evidence="8 9">L945</strain>
    </source>
</reference>
<organism evidence="8 9">
    <name type="scientific">Carboxydichorda subterranea</name>
    <dbReference type="NCBI Taxonomy" id="3109565"/>
    <lineage>
        <taxon>Bacteria</taxon>
        <taxon>Bacillati</taxon>
        <taxon>Bacillota</taxon>
        <taxon>Limnochordia</taxon>
        <taxon>Limnochordales</taxon>
        <taxon>Geochordaceae</taxon>
        <taxon>Carboxydichorda</taxon>
    </lineage>
</organism>
<keyword evidence="9" id="KW-1185">Reference proteome</keyword>
<comment type="function">
    <text evidence="6">May be involved in the transport of PQQ or its precursor to the periplasm.</text>
</comment>
<dbReference type="Proteomes" id="UP001332192">
    <property type="component" value="Chromosome"/>
</dbReference>
<sequence length="307" mass="33523">MRIRVLGTTAGGGLPQWNCNCANCRRARAAGPSGRRLQSSLAVSPDGAAWYLINATPDVREQMAHFRALAPGPGIRDTPLRGVLLTDAELDHTLGLLNLRENARWTLWATPAVLHVLESVYPVLPILRAYSSELQVRAMPVDRAFMLPPERAPGASVQVLATEVSRRLPVYAQALSGAPAPGAVVAFTLTNPATGRRLVYAPGLRRLEASLRAQLEQADVVLLDGTLWDEDELIRLGVAHRTAADMDHAPMNGSHGTARWFGELPARWKLYVHVNNTNPALDPSSPERRRLREAGLDIAEDGWEVEL</sequence>
<evidence type="ECO:0000259" key="7">
    <source>
        <dbReference type="Pfam" id="PF12706"/>
    </source>
</evidence>
<dbReference type="EMBL" id="CP141615">
    <property type="protein sequence ID" value="WRP17476.1"/>
    <property type="molecule type" value="Genomic_DNA"/>
</dbReference>
<dbReference type="SUPFAM" id="SSF56281">
    <property type="entry name" value="Metallo-hydrolase/oxidoreductase"/>
    <property type="match status" value="1"/>
</dbReference>
<keyword evidence="5 6" id="KW-0884">PQQ biosynthesis</keyword>
<gene>
    <name evidence="6 8" type="primary">pqqB</name>
    <name evidence="8" type="ORF">U7230_00210</name>
</gene>
<comment type="similarity">
    <text evidence="2 6">Belongs to the PqqB family.</text>
</comment>
<comment type="pathway">
    <text evidence="1 6">Cofactor biosynthesis; pyrroloquinoline quinone biosynthesis.</text>
</comment>
<name>A0ABZ1BY54_9FIRM</name>
<accession>A0ABZ1BY54</accession>
<evidence type="ECO:0000256" key="2">
    <source>
        <dbReference type="ARBA" id="ARBA00008481"/>
    </source>
</evidence>
<dbReference type="InterPro" id="IPR011842">
    <property type="entry name" value="PQQ_synth_PqqB"/>
</dbReference>